<proteinExistence type="inferred from homology"/>
<evidence type="ECO:0000256" key="1">
    <source>
        <dbReference type="PROSITE-ProRule" id="PRU00285"/>
    </source>
</evidence>
<dbReference type="CDD" id="cd06464">
    <property type="entry name" value="ACD_sHsps-like"/>
    <property type="match status" value="1"/>
</dbReference>
<dbReference type="SUPFAM" id="SSF49764">
    <property type="entry name" value="HSP20-like chaperones"/>
    <property type="match status" value="1"/>
</dbReference>
<dbReference type="InterPro" id="IPR002068">
    <property type="entry name" value="A-crystallin/Hsp20_dom"/>
</dbReference>
<dbReference type="Gene3D" id="2.60.40.790">
    <property type="match status" value="1"/>
</dbReference>
<dbReference type="PANTHER" id="PTHR11527">
    <property type="entry name" value="HEAT-SHOCK PROTEIN 20 FAMILY MEMBER"/>
    <property type="match status" value="1"/>
</dbReference>
<evidence type="ECO:0000256" key="2">
    <source>
        <dbReference type="RuleBase" id="RU003616"/>
    </source>
</evidence>
<protein>
    <submittedName>
        <fullName evidence="4">Molecular chaperone Hsp20</fullName>
    </submittedName>
</protein>
<dbReference type="OrthoDB" id="5458456at2"/>
<comment type="similarity">
    <text evidence="1 2">Belongs to the small heat shock protein (HSP20) family.</text>
</comment>
<dbReference type="PATRIC" id="fig|1560234.3.peg.2187"/>
<dbReference type="AlphaFoldDB" id="A0A1B7X9U3"/>
<dbReference type="Pfam" id="PF00011">
    <property type="entry name" value="HSP20"/>
    <property type="match status" value="1"/>
</dbReference>
<dbReference type="Proteomes" id="UP000091979">
    <property type="component" value="Unassembled WGS sequence"/>
</dbReference>
<evidence type="ECO:0000313" key="5">
    <source>
        <dbReference type="Proteomes" id="UP000091979"/>
    </source>
</evidence>
<feature type="domain" description="SHSP" evidence="3">
    <location>
        <begin position="35"/>
        <end position="139"/>
    </location>
</feature>
<sequence>MSNLKSWRNQQLQRLKLDSDRMFNQICSEFGLPSVCQPLMDTELRLVETDEGYQIEAELPGVTEDNLELHIDGAYLTLRCAFSEQNDTAESVGSFESQMRLPCKVKLEDVVAKLEDGLLTVKLPTCTLPERRTIPITSGDEKE</sequence>
<reference evidence="4 5" key="1">
    <citation type="submission" date="2015-01" db="EMBL/GenBank/DDBJ databases">
        <title>Desulfovibrio sp. JC271 draft genome sequence.</title>
        <authorList>
            <person name="Shivani Y."/>
            <person name="Subhash Y."/>
            <person name="Sasikala C."/>
            <person name="Ramana C.V."/>
        </authorList>
    </citation>
    <scope>NUCLEOTIDE SEQUENCE [LARGE SCALE GENOMIC DNA]</scope>
    <source>
        <strain evidence="4 5">JC271</strain>
    </source>
</reference>
<keyword evidence="5" id="KW-1185">Reference proteome</keyword>
<comment type="caution">
    <text evidence="4">The sequence shown here is derived from an EMBL/GenBank/DDBJ whole genome shotgun (WGS) entry which is preliminary data.</text>
</comment>
<gene>
    <name evidence="4" type="ORF">SP90_14545</name>
</gene>
<dbReference type="InterPro" id="IPR008978">
    <property type="entry name" value="HSP20-like_chaperone"/>
</dbReference>
<dbReference type="InterPro" id="IPR031107">
    <property type="entry name" value="Small_HSP"/>
</dbReference>
<accession>A0A1B7X9U3</accession>
<organism evidence="4 5">
    <name type="scientific">Halodesulfovibrio spirochaetisodalis</name>
    <dbReference type="NCBI Taxonomy" id="1560234"/>
    <lineage>
        <taxon>Bacteria</taxon>
        <taxon>Pseudomonadati</taxon>
        <taxon>Thermodesulfobacteriota</taxon>
        <taxon>Desulfovibrionia</taxon>
        <taxon>Desulfovibrionales</taxon>
        <taxon>Desulfovibrionaceae</taxon>
        <taxon>Halodesulfovibrio</taxon>
    </lineage>
</organism>
<dbReference type="RefSeq" id="WP_066857851.1">
    <property type="nucleotide sequence ID" value="NZ_JXMS01000031.1"/>
</dbReference>
<dbReference type="PROSITE" id="PS01031">
    <property type="entry name" value="SHSP"/>
    <property type="match status" value="1"/>
</dbReference>
<name>A0A1B7X9U3_9BACT</name>
<evidence type="ECO:0000313" key="4">
    <source>
        <dbReference type="EMBL" id="OBQ46102.1"/>
    </source>
</evidence>
<dbReference type="STRING" id="1560234.SP90_14545"/>
<evidence type="ECO:0000259" key="3">
    <source>
        <dbReference type="PROSITE" id="PS01031"/>
    </source>
</evidence>
<dbReference type="EMBL" id="JXMS01000031">
    <property type="protein sequence ID" value="OBQ46102.1"/>
    <property type="molecule type" value="Genomic_DNA"/>
</dbReference>